<dbReference type="HAMAP" id="MF_00181">
    <property type="entry name" value="Cytosol_peptidase_M17"/>
    <property type="match status" value="1"/>
</dbReference>
<dbReference type="NCBIfam" id="NF002074">
    <property type="entry name" value="PRK00913.1-4"/>
    <property type="match status" value="1"/>
</dbReference>
<feature type="binding site" evidence="8">
    <location>
        <position position="257"/>
    </location>
    <ligand>
        <name>Mn(2+)</name>
        <dbReference type="ChEBI" id="CHEBI:29035"/>
        <label>1</label>
    </ligand>
</feature>
<name>A0A4Z0BS24_9BURK</name>
<feature type="binding site" evidence="8">
    <location>
        <position position="275"/>
    </location>
    <ligand>
        <name>Mn(2+)</name>
        <dbReference type="ChEBI" id="CHEBI:29035"/>
        <label>2</label>
    </ligand>
</feature>
<dbReference type="InterPro" id="IPR011356">
    <property type="entry name" value="Leucine_aapep/pepB"/>
</dbReference>
<dbReference type="Proteomes" id="UP000298180">
    <property type="component" value="Unassembled WGS sequence"/>
</dbReference>
<comment type="catalytic activity">
    <reaction evidence="1 8">
        <text>Release of an N-terminal amino acid, Xaa-|-Yaa-, in which Xaa is preferably Leu, but may be other amino acids including Pro although not Arg or Lys, and Yaa may be Pro. Amino acid amides and methyl esters are also readily hydrolyzed, but rates on arylamides are exceedingly low.</text>
        <dbReference type="EC" id="3.4.11.1"/>
    </reaction>
</comment>
<feature type="compositionally biased region" description="Low complexity" evidence="9">
    <location>
        <begin position="481"/>
        <end position="493"/>
    </location>
</feature>
<protein>
    <recommendedName>
        <fullName evidence="8">Probable cytosol aminopeptidase</fullName>
        <ecNumber evidence="8">3.4.11.1</ecNumber>
    </recommendedName>
    <alternativeName>
        <fullName evidence="8">Leucine aminopeptidase</fullName>
        <shortName evidence="8">LAP</shortName>
        <ecNumber evidence="8">3.4.11.10</ecNumber>
    </alternativeName>
    <alternativeName>
        <fullName evidence="8">Leucyl aminopeptidase</fullName>
    </alternativeName>
</protein>
<keyword evidence="4 8" id="KW-0031">Aminopeptidase</keyword>
<feature type="binding site" evidence="8">
    <location>
        <position position="334"/>
    </location>
    <ligand>
        <name>Mn(2+)</name>
        <dbReference type="ChEBI" id="CHEBI:29035"/>
        <label>1</label>
    </ligand>
</feature>
<dbReference type="PANTHER" id="PTHR11963:SF23">
    <property type="entry name" value="CYTOSOL AMINOPEPTIDASE"/>
    <property type="match status" value="1"/>
</dbReference>
<accession>A0A4Z0BS24</accession>
<dbReference type="Gene3D" id="3.40.220.10">
    <property type="entry name" value="Leucine Aminopeptidase, subunit E, domain 1"/>
    <property type="match status" value="1"/>
</dbReference>
<dbReference type="InterPro" id="IPR043472">
    <property type="entry name" value="Macro_dom-like"/>
</dbReference>
<comment type="subcellular location">
    <subcellularLocation>
        <location evidence="8">Cytoplasm</location>
    </subcellularLocation>
</comment>
<feature type="active site" evidence="8">
    <location>
        <position position="338"/>
    </location>
</feature>
<comment type="caution">
    <text evidence="11">The sequence shown here is derived from an EMBL/GenBank/DDBJ whole genome shotgun (WGS) entry which is preliminary data.</text>
</comment>
<dbReference type="SUPFAM" id="SSF53187">
    <property type="entry name" value="Zn-dependent exopeptidases"/>
    <property type="match status" value="1"/>
</dbReference>
<dbReference type="GO" id="GO:0006508">
    <property type="term" value="P:proteolysis"/>
    <property type="evidence" value="ECO:0007669"/>
    <property type="project" value="UniProtKB-KW"/>
</dbReference>
<keyword evidence="5 8" id="KW-0645">Protease</keyword>
<dbReference type="InterPro" id="IPR008283">
    <property type="entry name" value="Peptidase_M17_N"/>
</dbReference>
<feature type="domain" description="Cytosol aminopeptidase" evidence="10">
    <location>
        <begin position="332"/>
        <end position="339"/>
    </location>
</feature>
<reference evidence="11 12" key="1">
    <citation type="submission" date="2019-03" db="EMBL/GenBank/DDBJ databases">
        <title>Ramlibacter henchirensis DSM 14656, whole genome shotgun sequence.</title>
        <authorList>
            <person name="Zhang X."/>
            <person name="Feng G."/>
            <person name="Zhu H."/>
        </authorList>
    </citation>
    <scope>NUCLEOTIDE SEQUENCE [LARGE SCALE GENOMIC DNA]</scope>
    <source>
        <strain evidence="11 12">DSM 14656</strain>
    </source>
</reference>
<comment type="catalytic activity">
    <reaction evidence="2 8">
        <text>Release of an N-terminal amino acid, preferentially leucine, but not glutamic or aspartic acids.</text>
        <dbReference type="EC" id="3.4.11.10"/>
    </reaction>
</comment>
<dbReference type="EC" id="3.4.11.10" evidence="8"/>
<evidence type="ECO:0000256" key="7">
    <source>
        <dbReference type="ARBA" id="ARBA00023211"/>
    </source>
</evidence>
<evidence type="ECO:0000256" key="4">
    <source>
        <dbReference type="ARBA" id="ARBA00022438"/>
    </source>
</evidence>
<dbReference type="Pfam" id="PF02789">
    <property type="entry name" value="Peptidase_M17_N"/>
    <property type="match status" value="1"/>
</dbReference>
<comment type="similarity">
    <text evidence="3 8">Belongs to the peptidase M17 family.</text>
</comment>
<proteinExistence type="inferred from homology"/>
<dbReference type="InterPro" id="IPR023042">
    <property type="entry name" value="Peptidase_M17_leu_NH2_pept"/>
</dbReference>
<dbReference type="AlphaFoldDB" id="A0A4Z0BS24"/>
<keyword evidence="8" id="KW-0479">Metal-binding</keyword>
<comment type="cofactor">
    <cofactor evidence="8">
        <name>Mn(2+)</name>
        <dbReference type="ChEBI" id="CHEBI:29035"/>
    </cofactor>
    <text evidence="8">Binds 2 manganese ions per subunit.</text>
</comment>
<dbReference type="PANTHER" id="PTHR11963">
    <property type="entry name" value="LEUCINE AMINOPEPTIDASE-RELATED"/>
    <property type="match status" value="1"/>
</dbReference>
<feature type="active site" evidence="8">
    <location>
        <position position="264"/>
    </location>
</feature>
<dbReference type="EMBL" id="SMLM01000003">
    <property type="protein sequence ID" value="TFZ00825.1"/>
    <property type="molecule type" value="Genomic_DNA"/>
</dbReference>
<dbReference type="RefSeq" id="WP_135265163.1">
    <property type="nucleotide sequence ID" value="NZ_SMLM01000003.1"/>
</dbReference>
<evidence type="ECO:0000313" key="12">
    <source>
        <dbReference type="Proteomes" id="UP000298180"/>
    </source>
</evidence>
<dbReference type="SUPFAM" id="SSF52949">
    <property type="entry name" value="Macro domain-like"/>
    <property type="match status" value="1"/>
</dbReference>
<evidence type="ECO:0000256" key="6">
    <source>
        <dbReference type="ARBA" id="ARBA00022801"/>
    </source>
</evidence>
<evidence type="ECO:0000256" key="3">
    <source>
        <dbReference type="ARBA" id="ARBA00009528"/>
    </source>
</evidence>
<dbReference type="Gene3D" id="3.40.630.10">
    <property type="entry name" value="Zn peptidases"/>
    <property type="match status" value="1"/>
</dbReference>
<dbReference type="GO" id="GO:0030145">
    <property type="term" value="F:manganese ion binding"/>
    <property type="evidence" value="ECO:0007669"/>
    <property type="project" value="UniProtKB-UniRule"/>
</dbReference>
<keyword evidence="6 8" id="KW-0378">Hydrolase</keyword>
<dbReference type="OrthoDB" id="9809354at2"/>
<evidence type="ECO:0000313" key="11">
    <source>
        <dbReference type="EMBL" id="TFZ00825.1"/>
    </source>
</evidence>
<feature type="compositionally biased region" description="Basic residues" evidence="9">
    <location>
        <begin position="494"/>
        <end position="503"/>
    </location>
</feature>
<evidence type="ECO:0000256" key="9">
    <source>
        <dbReference type="SAM" id="MobiDB-lite"/>
    </source>
</evidence>
<dbReference type="InterPro" id="IPR000819">
    <property type="entry name" value="Peptidase_M17_C"/>
</dbReference>
<keyword evidence="8" id="KW-0963">Cytoplasm</keyword>
<comment type="function">
    <text evidence="8">Presumably involved in the processing and regular turnover of intracellular proteins. Catalyzes the removal of unsubstituted N-terminal amino acids from various peptides.</text>
</comment>
<feature type="binding site" evidence="8">
    <location>
        <position position="252"/>
    </location>
    <ligand>
        <name>Mn(2+)</name>
        <dbReference type="ChEBI" id="CHEBI:29035"/>
        <label>2</label>
    </ligand>
</feature>
<keyword evidence="12" id="KW-1185">Reference proteome</keyword>
<dbReference type="PRINTS" id="PR00481">
    <property type="entry name" value="LAMNOPPTDASE"/>
</dbReference>
<sequence>MDFELKTLGLAEAAAQKCDALVVVVPEDFKGSGDPLSRLAQDARKAGDFEPKPGKLLQAYRMPGVAAGRVVLAGAGDGSGKRVQAAVQAAVSGLRSKSIKRLVICLPPDAGDDAVRAAVAATAEASYVYVATKSKPEGRELDRVTIAVAQDAAQLRAAFDSARAAANGIELARELGNLPPNLATPTRLGDEARKLAKAHGFQCEVLGPKEVARLGMGSFMAVARGSEEPLRFIVLRYQGAAASESPVVLVGKGITFDSGGISIKPAGEMDEMKFDMGGAASVLGTFRALGDIRPAVNVIGLIPSCENLPDGRALKPGDVVTSMSGQTIEVLNTDAEGRLILCDALTYAEKFKPRAVVDIATLTGACVIALGGVRSGLFSTDDGLAGALQQAGDAAFDLCWRMPLDDEYGEGLKTNFADVANVAGRPGGAITAAKFLQRFAAKYPWAHLDIAGTAWKGGAAKGSTGRPVGLLVQYLLSQSQARGGARASKAAPRPARRKAAAAR</sequence>
<dbReference type="GO" id="GO:0005737">
    <property type="term" value="C:cytoplasm"/>
    <property type="evidence" value="ECO:0007669"/>
    <property type="project" value="UniProtKB-SubCell"/>
</dbReference>
<evidence type="ECO:0000256" key="5">
    <source>
        <dbReference type="ARBA" id="ARBA00022670"/>
    </source>
</evidence>
<dbReference type="GO" id="GO:0070006">
    <property type="term" value="F:metalloaminopeptidase activity"/>
    <property type="evidence" value="ECO:0007669"/>
    <property type="project" value="InterPro"/>
</dbReference>
<feature type="binding site" evidence="8">
    <location>
        <position position="336"/>
    </location>
    <ligand>
        <name>Mn(2+)</name>
        <dbReference type="ChEBI" id="CHEBI:29035"/>
        <label>1</label>
    </ligand>
</feature>
<evidence type="ECO:0000256" key="1">
    <source>
        <dbReference type="ARBA" id="ARBA00000135"/>
    </source>
</evidence>
<dbReference type="PROSITE" id="PS00631">
    <property type="entry name" value="CYTOSOL_AP"/>
    <property type="match status" value="1"/>
</dbReference>
<dbReference type="EC" id="3.4.11.1" evidence="8"/>
<evidence type="ECO:0000259" key="10">
    <source>
        <dbReference type="PROSITE" id="PS00631"/>
    </source>
</evidence>
<gene>
    <name evidence="8" type="primary">pepA</name>
    <name evidence="11" type="ORF">EZ313_20495</name>
</gene>
<feature type="binding site" evidence="8">
    <location>
        <position position="257"/>
    </location>
    <ligand>
        <name>Mn(2+)</name>
        <dbReference type="ChEBI" id="CHEBI:29035"/>
        <label>2</label>
    </ligand>
</feature>
<dbReference type="Pfam" id="PF00883">
    <property type="entry name" value="Peptidase_M17"/>
    <property type="match status" value="1"/>
</dbReference>
<keyword evidence="7 8" id="KW-0464">Manganese</keyword>
<organism evidence="11 12">
    <name type="scientific">Ramlibacter henchirensis</name>
    <dbReference type="NCBI Taxonomy" id="204072"/>
    <lineage>
        <taxon>Bacteria</taxon>
        <taxon>Pseudomonadati</taxon>
        <taxon>Pseudomonadota</taxon>
        <taxon>Betaproteobacteria</taxon>
        <taxon>Burkholderiales</taxon>
        <taxon>Comamonadaceae</taxon>
        <taxon>Ramlibacter</taxon>
    </lineage>
</organism>
<evidence type="ECO:0000256" key="2">
    <source>
        <dbReference type="ARBA" id="ARBA00000967"/>
    </source>
</evidence>
<dbReference type="CDD" id="cd00433">
    <property type="entry name" value="Peptidase_M17"/>
    <property type="match status" value="1"/>
</dbReference>
<evidence type="ECO:0000256" key="8">
    <source>
        <dbReference type="HAMAP-Rule" id="MF_00181"/>
    </source>
</evidence>
<feature type="binding site" evidence="8">
    <location>
        <position position="336"/>
    </location>
    <ligand>
        <name>Mn(2+)</name>
        <dbReference type="ChEBI" id="CHEBI:29035"/>
        <label>2</label>
    </ligand>
</feature>
<feature type="region of interest" description="Disordered" evidence="9">
    <location>
        <begin position="481"/>
        <end position="503"/>
    </location>
</feature>